<dbReference type="SUPFAM" id="SSF46894">
    <property type="entry name" value="C-terminal effector domain of the bipartite response regulators"/>
    <property type="match status" value="1"/>
</dbReference>
<dbReference type="InterPro" id="IPR000792">
    <property type="entry name" value="Tscrpt_reg_LuxR_C"/>
</dbReference>
<sequence length="761" mass="80179">MVPAPIDGPASPGSRPGGDDRSETAGETGAPDLVSRGTGDGPDPRTVVAGLPERTRHLLLAAASAAPEDLPLFLAGLPEATDADWAPAERAGLVRLDGTDPVPLSWSDAGTPAALYDAAPFVDRRRAHRALASTLTTRPDRRAWHLAAAALGPSEEMASQLEHATGAAQRHGGWSATARMLEHAARLSTDDDAAARRYVLAARAAIYAGDATWAGRLSDRAADLTDNLRLTLEACLAKGWAAARGVHHGEAVTTLTTVAVRAARTGALDLAWSALSPAAVAAYYSGHIAHRQQVAAARDVVQRFTQVLGHREPPLGGAELLARIQAAPAPYDTPVPLDPPPGAAVLDPAVLDRHRLDDGPGGEGLLPQAVWLAASLDPVGSVRAVEAALDAAGHPSGLDQVTLNQLGGAAWTIDRTELAVTVLRTFLERQGRAALGAADALALSTLGTALRDAGRWQEAEATYAECLRLTEDTGTEMVVHVCHAELARLAALRGDSRLATELADRALAGLDPDASRSVAVLARWAVGLAALSAGDHERAHHFLRLLVDETGHPVHPQQSLFGMTDVVTAALRSGRFSEARDVAAAFRERAGHGSPRLRSLVEHAAALVAGASRAGGADAEAESRFAAALADPRGATWPYERARVQLDLGSWLRRRRRSADSRPPLIAAHDTFRRLGAEPWERRAAAELRAAGVRGSAADEALAGLTPQQREIVRLAAQGLTNREIADRLFLSPRTVSSHLYRVFPQLGVTSRAQLRDVVGD</sequence>
<gene>
    <name evidence="4" type="ORF">HGK34_06755</name>
</gene>
<dbReference type="SMART" id="SM00421">
    <property type="entry name" value="HTH_LUXR"/>
    <property type="match status" value="1"/>
</dbReference>
<accession>A0ABS1LJH7</accession>
<feature type="domain" description="HTH luxR-type" evidence="3">
    <location>
        <begin position="698"/>
        <end position="761"/>
    </location>
</feature>
<dbReference type="InterPro" id="IPR036388">
    <property type="entry name" value="WH-like_DNA-bd_sf"/>
</dbReference>
<name>A0ABS1LJH7_9MICO</name>
<proteinExistence type="predicted"/>
<dbReference type="InterPro" id="IPR011990">
    <property type="entry name" value="TPR-like_helical_dom_sf"/>
</dbReference>
<dbReference type="Pfam" id="PF00196">
    <property type="entry name" value="GerE"/>
    <property type="match status" value="1"/>
</dbReference>
<protein>
    <submittedName>
        <fullName evidence="4">LuxR family transcriptional regulator</fullName>
    </submittedName>
</protein>
<dbReference type="InterPro" id="IPR016032">
    <property type="entry name" value="Sig_transdc_resp-reg_C-effctor"/>
</dbReference>
<dbReference type="InterPro" id="IPR039420">
    <property type="entry name" value="WalR-like"/>
</dbReference>
<evidence type="ECO:0000256" key="2">
    <source>
        <dbReference type="SAM" id="MobiDB-lite"/>
    </source>
</evidence>
<dbReference type="PRINTS" id="PR00038">
    <property type="entry name" value="HTHLUXR"/>
</dbReference>
<comment type="caution">
    <text evidence="4">The sequence shown here is derived from an EMBL/GenBank/DDBJ whole genome shotgun (WGS) entry which is preliminary data.</text>
</comment>
<dbReference type="Gene3D" id="1.25.40.10">
    <property type="entry name" value="Tetratricopeptide repeat domain"/>
    <property type="match status" value="1"/>
</dbReference>
<dbReference type="PANTHER" id="PTHR43214">
    <property type="entry name" value="TWO-COMPONENT RESPONSE REGULATOR"/>
    <property type="match status" value="1"/>
</dbReference>
<dbReference type="Gene3D" id="1.10.10.10">
    <property type="entry name" value="Winged helix-like DNA-binding domain superfamily/Winged helix DNA-binding domain"/>
    <property type="match status" value="1"/>
</dbReference>
<evidence type="ECO:0000259" key="3">
    <source>
        <dbReference type="PROSITE" id="PS50043"/>
    </source>
</evidence>
<keyword evidence="1" id="KW-0238">DNA-binding</keyword>
<dbReference type="SUPFAM" id="SSF48452">
    <property type="entry name" value="TPR-like"/>
    <property type="match status" value="1"/>
</dbReference>
<dbReference type="RefSeq" id="WP_201845821.1">
    <property type="nucleotide sequence ID" value="NZ_JABBYC010000007.1"/>
</dbReference>
<dbReference type="CDD" id="cd06170">
    <property type="entry name" value="LuxR_C_like"/>
    <property type="match status" value="1"/>
</dbReference>
<organism evidence="4 5">
    <name type="scientific">Myceligenerans indicum</name>
    <dbReference type="NCBI Taxonomy" id="2593663"/>
    <lineage>
        <taxon>Bacteria</taxon>
        <taxon>Bacillati</taxon>
        <taxon>Actinomycetota</taxon>
        <taxon>Actinomycetes</taxon>
        <taxon>Micrococcales</taxon>
        <taxon>Promicromonosporaceae</taxon>
        <taxon>Myceligenerans</taxon>
    </lineage>
</organism>
<reference evidence="4 5" key="1">
    <citation type="journal article" date="2021" name="Arch. Microbiol.">
        <title>Myceligenerans indicum sp. nov., an actinobacterium isolated from mangrove sediment of Sundarbans, India.</title>
        <authorList>
            <person name="Asha K."/>
            <person name="Bhadury P."/>
        </authorList>
    </citation>
    <scope>NUCLEOTIDE SEQUENCE [LARGE SCALE GENOMIC DNA]</scope>
    <source>
        <strain evidence="4 5">I2</strain>
    </source>
</reference>
<feature type="region of interest" description="Disordered" evidence="2">
    <location>
        <begin position="1"/>
        <end position="47"/>
    </location>
</feature>
<dbReference type="PANTHER" id="PTHR43214:SF42">
    <property type="entry name" value="TRANSCRIPTIONAL REGULATORY PROTEIN DESR"/>
    <property type="match status" value="1"/>
</dbReference>
<evidence type="ECO:0000313" key="4">
    <source>
        <dbReference type="EMBL" id="MBL0885978.1"/>
    </source>
</evidence>
<dbReference type="EMBL" id="JABBYC010000007">
    <property type="protein sequence ID" value="MBL0885978.1"/>
    <property type="molecule type" value="Genomic_DNA"/>
</dbReference>
<keyword evidence="5" id="KW-1185">Reference proteome</keyword>
<evidence type="ECO:0000256" key="1">
    <source>
        <dbReference type="ARBA" id="ARBA00023125"/>
    </source>
</evidence>
<dbReference type="Proteomes" id="UP000675409">
    <property type="component" value="Unassembled WGS sequence"/>
</dbReference>
<evidence type="ECO:0000313" key="5">
    <source>
        <dbReference type="Proteomes" id="UP000675409"/>
    </source>
</evidence>
<dbReference type="PROSITE" id="PS50043">
    <property type="entry name" value="HTH_LUXR_2"/>
    <property type="match status" value="1"/>
</dbReference>